<evidence type="ECO:0000313" key="3">
    <source>
        <dbReference type="Proteomes" id="UP000289703"/>
    </source>
</evidence>
<reference evidence="2 3" key="1">
    <citation type="submission" date="2019-01" db="EMBL/GenBank/DDBJ databases">
        <title>Ancylomarina salipaludis sp. nov., isolated from a salt marsh.</title>
        <authorList>
            <person name="Yoon J.-H."/>
        </authorList>
    </citation>
    <scope>NUCLEOTIDE SEQUENCE [LARGE SCALE GENOMIC DNA]</scope>
    <source>
        <strain evidence="2 3">SHSM-M15</strain>
    </source>
</reference>
<gene>
    <name evidence="2" type="ORF">EO244_00850</name>
</gene>
<dbReference type="SUPFAM" id="SSF53067">
    <property type="entry name" value="Actin-like ATPase domain"/>
    <property type="match status" value="1"/>
</dbReference>
<dbReference type="InterPro" id="IPR036388">
    <property type="entry name" value="WH-like_DNA-bd_sf"/>
</dbReference>
<dbReference type="PANTHER" id="PTHR18964:SF149">
    <property type="entry name" value="BIFUNCTIONAL UDP-N-ACETYLGLUCOSAMINE 2-EPIMERASE_N-ACETYLMANNOSAMINE KINASE"/>
    <property type="match status" value="1"/>
</dbReference>
<organism evidence="2 3">
    <name type="scientific">Ancylomarina salipaludis</name>
    <dbReference type="NCBI Taxonomy" id="2501299"/>
    <lineage>
        <taxon>Bacteria</taxon>
        <taxon>Pseudomonadati</taxon>
        <taxon>Bacteroidota</taxon>
        <taxon>Bacteroidia</taxon>
        <taxon>Marinilabiliales</taxon>
        <taxon>Marinifilaceae</taxon>
        <taxon>Ancylomarina</taxon>
    </lineage>
</organism>
<dbReference type="InterPro" id="IPR000600">
    <property type="entry name" value="ROK"/>
</dbReference>
<proteinExistence type="inferred from homology"/>
<dbReference type="EMBL" id="SAXA01000001">
    <property type="protein sequence ID" value="RXQ97470.1"/>
    <property type="molecule type" value="Genomic_DNA"/>
</dbReference>
<dbReference type="Pfam" id="PF00480">
    <property type="entry name" value="ROK"/>
    <property type="match status" value="1"/>
</dbReference>
<keyword evidence="3" id="KW-1185">Reference proteome</keyword>
<comment type="caution">
    <text evidence="2">The sequence shown here is derived from an EMBL/GenBank/DDBJ whole genome shotgun (WGS) entry which is preliminary data.</text>
</comment>
<dbReference type="InterPro" id="IPR043129">
    <property type="entry name" value="ATPase_NBD"/>
</dbReference>
<protein>
    <submittedName>
        <fullName evidence="2">ROK family protein</fullName>
    </submittedName>
</protein>
<dbReference type="AlphaFoldDB" id="A0A4Q1JR65"/>
<evidence type="ECO:0000313" key="2">
    <source>
        <dbReference type="EMBL" id="RXQ97470.1"/>
    </source>
</evidence>
<dbReference type="Gene3D" id="3.30.420.40">
    <property type="match status" value="2"/>
</dbReference>
<dbReference type="Proteomes" id="UP000289703">
    <property type="component" value="Unassembled WGS sequence"/>
</dbReference>
<dbReference type="PANTHER" id="PTHR18964">
    <property type="entry name" value="ROK (REPRESSOR, ORF, KINASE) FAMILY"/>
    <property type="match status" value="1"/>
</dbReference>
<name>A0A4Q1JR65_9BACT</name>
<dbReference type="RefSeq" id="WP_129252012.1">
    <property type="nucleotide sequence ID" value="NZ_SAXA01000001.1"/>
</dbReference>
<sequence length="408" mass="44769">MRPEFKYEKEIAGTANARNRKQEQYRKIVSFLYETGNASIAEIVKHSKISQPLVASLVDDLLGFGVLLDNGIGESIGGRRPNLYCINPAYQYVVGVDINLHTLTIALFDLSNQLIRREEYKNFDLENSSAYTDKLVGKINDVLNEKNISTSQVLAMGLSIPGLIDAKNGVSFTHLTFAEQGLGNYLSEKLGFSVVLDNDARMMALGEKAFGKAKGKKDVLCLNLSNRIGLGIILNEQLYSGKNGFAGEFGHILIDPEGEQCYCGKIGCLETLTSGEILVRNVNEGIEKGQASFLRQAKDEGKSIDLREVVAAINNGDQFAIDQLNKMSDYLGKGLVTLIHLLNPEMIIIGGRLAQTGKYIVDPVRMALNKYAMDRISSETEVVCSDLIDDAALMGTLSNVMKEVLRIS</sequence>
<dbReference type="OrthoDB" id="9810372at2"/>
<dbReference type="SUPFAM" id="SSF46785">
    <property type="entry name" value="Winged helix' DNA-binding domain"/>
    <property type="match status" value="1"/>
</dbReference>
<comment type="similarity">
    <text evidence="1">Belongs to the ROK (NagC/XylR) family.</text>
</comment>
<evidence type="ECO:0000256" key="1">
    <source>
        <dbReference type="ARBA" id="ARBA00006479"/>
    </source>
</evidence>
<accession>A0A4Q1JR65</accession>
<dbReference type="Gene3D" id="1.10.10.10">
    <property type="entry name" value="Winged helix-like DNA-binding domain superfamily/Winged helix DNA-binding domain"/>
    <property type="match status" value="1"/>
</dbReference>
<dbReference type="InterPro" id="IPR036390">
    <property type="entry name" value="WH_DNA-bd_sf"/>
</dbReference>